<dbReference type="OrthoDB" id="9799383at2"/>
<comment type="caution">
    <text evidence="3">The sequence shown here is derived from an EMBL/GenBank/DDBJ whole genome shotgun (WGS) entry which is preliminary data.</text>
</comment>
<keyword evidence="4" id="KW-1185">Reference proteome</keyword>
<dbReference type="Gene3D" id="6.10.140.1340">
    <property type="match status" value="1"/>
</dbReference>
<sequence length="62" mass="6897">MTVEKGVRIIAGSFTLLGLTVDPLWWLSWLVGFMLIISALTGFCPAEWILRRLGLESCEGTK</sequence>
<feature type="transmembrane region" description="Helical" evidence="1">
    <location>
        <begin position="24"/>
        <end position="44"/>
    </location>
</feature>
<evidence type="ECO:0000259" key="2">
    <source>
        <dbReference type="Pfam" id="PF11127"/>
    </source>
</evidence>
<evidence type="ECO:0000256" key="1">
    <source>
        <dbReference type="SAM" id="Phobius"/>
    </source>
</evidence>
<protein>
    <recommendedName>
        <fullName evidence="2">Inner membrane protein YgaP-like transmembrane domain-containing protein</fullName>
    </recommendedName>
</protein>
<proteinExistence type="predicted"/>
<reference evidence="4" key="1">
    <citation type="journal article" date="2017" name="Appl. Environ. Microbiol.">
        <title>Genomic Analysis of Calderihabitans maritimus KKC1, a Thermophilic, Hydrogenogenic, Carboxydotrophic Bacterium Isolated from Marine Sediment.</title>
        <authorList>
            <person name="Omae K."/>
            <person name="Yoneda Y."/>
            <person name="Fukuyama Y."/>
            <person name="Yoshida T."/>
            <person name="Sako Y."/>
        </authorList>
    </citation>
    <scope>NUCLEOTIDE SEQUENCE [LARGE SCALE GENOMIC DNA]</scope>
    <source>
        <strain evidence="4">KKC1</strain>
    </source>
</reference>
<feature type="domain" description="Inner membrane protein YgaP-like transmembrane" evidence="2">
    <location>
        <begin position="2"/>
        <end position="51"/>
    </location>
</feature>
<evidence type="ECO:0000313" key="3">
    <source>
        <dbReference type="EMBL" id="GAW93139.1"/>
    </source>
</evidence>
<dbReference type="InterPro" id="IPR021309">
    <property type="entry name" value="YgaP-like_TM"/>
</dbReference>
<dbReference type="RefSeq" id="WP_088554347.1">
    <property type="nucleotide sequence ID" value="NZ_BDGJ01000117.1"/>
</dbReference>
<dbReference type="EMBL" id="BDGJ01000117">
    <property type="protein sequence ID" value="GAW93139.1"/>
    <property type="molecule type" value="Genomic_DNA"/>
</dbReference>
<dbReference type="Pfam" id="PF11127">
    <property type="entry name" value="YgaP-like_TM"/>
    <property type="match status" value="1"/>
</dbReference>
<dbReference type="AlphaFoldDB" id="A0A1Z5HUC7"/>
<organism evidence="3 4">
    <name type="scientific">Calderihabitans maritimus</name>
    <dbReference type="NCBI Taxonomy" id="1246530"/>
    <lineage>
        <taxon>Bacteria</taxon>
        <taxon>Bacillati</taxon>
        <taxon>Bacillota</taxon>
        <taxon>Clostridia</taxon>
        <taxon>Neomoorellales</taxon>
        <taxon>Calderihabitantaceae</taxon>
        <taxon>Calderihabitans</taxon>
    </lineage>
</organism>
<name>A0A1Z5HUC7_9FIRM</name>
<keyword evidence="1" id="KW-0812">Transmembrane</keyword>
<accession>A0A1Z5HUC7</accession>
<gene>
    <name evidence="3" type="ORF">KKC1_22800</name>
</gene>
<evidence type="ECO:0000313" key="4">
    <source>
        <dbReference type="Proteomes" id="UP000197032"/>
    </source>
</evidence>
<keyword evidence="1" id="KW-1133">Transmembrane helix</keyword>
<dbReference type="Proteomes" id="UP000197032">
    <property type="component" value="Unassembled WGS sequence"/>
</dbReference>
<keyword evidence="1" id="KW-0472">Membrane</keyword>